<feature type="transmembrane region" description="Helical" evidence="7">
    <location>
        <begin position="134"/>
        <end position="167"/>
    </location>
</feature>
<name>A0A1I5DU83_9MICO</name>
<dbReference type="Pfam" id="PF12821">
    <property type="entry name" value="ThrE_2"/>
    <property type="match status" value="1"/>
</dbReference>
<evidence type="ECO:0000313" key="11">
    <source>
        <dbReference type="Proteomes" id="UP000198867"/>
    </source>
</evidence>
<evidence type="ECO:0000256" key="2">
    <source>
        <dbReference type="ARBA" id="ARBA00022475"/>
    </source>
</evidence>
<comment type="subcellular location">
    <subcellularLocation>
        <location evidence="1">Cell membrane</location>
        <topology evidence="1">Multi-pass membrane protein</topology>
    </subcellularLocation>
</comment>
<comment type="similarity">
    <text evidence="6">Belongs to the ThrE exporter (TC 2.A.79) family.</text>
</comment>
<keyword evidence="4 7" id="KW-1133">Transmembrane helix</keyword>
<gene>
    <name evidence="10" type="ORF">SAMN05216219_3091</name>
</gene>
<sequence length="446" mass="46450">MPEQSTAPSVTERTGRGVLDLAIRCGEVIFASGASAEDATATMLAVTRAYGLKGCEADVTHTVITLTWDDPASNDTITRSRNVKYRTLDYTRLTNTSTLIGELLHDPLPLVEARLRVNSIITARPIYPWPVRRVGWSLVGAGAAFLLGGGPLVVVAAFAATFFVDLLTSKLAKTRMSVFYQNLAGGAVGPLVAAVVHYIDPTANSSLVVVATIIMLLAGVTSFGAVQDVLTGFYVTGTARVLEALLITGGLVAGVAGTTMLLARFGLVLDIAPYMAPTFSDLPLLLVAAVVTIIGFALAVEVPPRAIWAVSVLGIAAYLVYTGGIAAQFGVGWSAASAAVIVGVLSAVASRIVRTPPLPLVVSALVPLVPGLILFRGLLELSAGSIDGLLSMLEAASVAVALAAGALLGQYLVQNALGPARRIQRRFVGPLMGVQVRLGRKRDEKI</sequence>
<feature type="domain" description="Threonine/serine exporter-like N-terminal" evidence="8">
    <location>
        <begin position="20"/>
        <end position="261"/>
    </location>
</feature>
<dbReference type="InterPro" id="IPR024528">
    <property type="entry name" value="ThrE_2"/>
</dbReference>
<dbReference type="OrthoDB" id="9763957at2"/>
<evidence type="ECO:0000256" key="3">
    <source>
        <dbReference type="ARBA" id="ARBA00022692"/>
    </source>
</evidence>
<feature type="transmembrane region" description="Helical" evidence="7">
    <location>
        <begin position="179"/>
        <end position="199"/>
    </location>
</feature>
<evidence type="ECO:0000256" key="5">
    <source>
        <dbReference type="ARBA" id="ARBA00023136"/>
    </source>
</evidence>
<reference evidence="11" key="1">
    <citation type="submission" date="2016-10" db="EMBL/GenBank/DDBJ databases">
        <authorList>
            <person name="Varghese N."/>
            <person name="Submissions S."/>
        </authorList>
    </citation>
    <scope>NUCLEOTIDE SEQUENCE [LARGE SCALE GENOMIC DNA]</scope>
    <source>
        <strain evidence="11">CGMCC 1.11101</strain>
    </source>
</reference>
<dbReference type="PANTHER" id="PTHR34390">
    <property type="entry name" value="UPF0442 PROTEIN YJJB-RELATED"/>
    <property type="match status" value="1"/>
</dbReference>
<dbReference type="GO" id="GO:0015744">
    <property type="term" value="P:succinate transport"/>
    <property type="evidence" value="ECO:0007669"/>
    <property type="project" value="TreeGrafter"/>
</dbReference>
<evidence type="ECO:0000256" key="4">
    <source>
        <dbReference type="ARBA" id="ARBA00022989"/>
    </source>
</evidence>
<dbReference type="STRING" id="995034.SAMN05216219_3091"/>
<dbReference type="AlphaFoldDB" id="A0A1I5DU83"/>
<keyword evidence="11" id="KW-1185">Reference proteome</keyword>
<evidence type="ECO:0000313" key="10">
    <source>
        <dbReference type="EMBL" id="SFO02822.1"/>
    </source>
</evidence>
<proteinExistence type="inferred from homology"/>
<dbReference type="Pfam" id="PF06738">
    <property type="entry name" value="ThrE"/>
    <property type="match status" value="1"/>
</dbReference>
<feature type="transmembrane region" description="Helical" evidence="7">
    <location>
        <begin position="205"/>
        <end position="230"/>
    </location>
</feature>
<dbReference type="InterPro" id="IPR010619">
    <property type="entry name" value="ThrE-like_N"/>
</dbReference>
<dbReference type="PANTHER" id="PTHR34390:SF2">
    <property type="entry name" value="SUCCINATE TRANSPORTER SUBUNIT YJJP-RELATED"/>
    <property type="match status" value="1"/>
</dbReference>
<evidence type="ECO:0000259" key="9">
    <source>
        <dbReference type="Pfam" id="PF12821"/>
    </source>
</evidence>
<keyword evidence="3 7" id="KW-0812">Transmembrane</keyword>
<feature type="domain" description="Threonine/Serine exporter ThrE" evidence="9">
    <location>
        <begin position="287"/>
        <end position="409"/>
    </location>
</feature>
<feature type="transmembrane region" description="Helical" evidence="7">
    <location>
        <begin position="333"/>
        <end position="353"/>
    </location>
</feature>
<feature type="transmembrane region" description="Helical" evidence="7">
    <location>
        <begin position="360"/>
        <end position="379"/>
    </location>
</feature>
<evidence type="ECO:0000259" key="8">
    <source>
        <dbReference type="Pfam" id="PF06738"/>
    </source>
</evidence>
<evidence type="ECO:0000256" key="7">
    <source>
        <dbReference type="SAM" id="Phobius"/>
    </source>
</evidence>
<evidence type="ECO:0000256" key="6">
    <source>
        <dbReference type="ARBA" id="ARBA00034125"/>
    </source>
</evidence>
<dbReference type="GO" id="GO:0005886">
    <property type="term" value="C:plasma membrane"/>
    <property type="evidence" value="ECO:0007669"/>
    <property type="project" value="UniProtKB-SubCell"/>
</dbReference>
<dbReference type="GO" id="GO:0022857">
    <property type="term" value="F:transmembrane transporter activity"/>
    <property type="evidence" value="ECO:0007669"/>
    <property type="project" value="InterPro"/>
</dbReference>
<dbReference type="RefSeq" id="WP_090713029.1">
    <property type="nucleotide sequence ID" value="NZ_FOVM01000011.1"/>
</dbReference>
<keyword evidence="5 7" id="KW-0472">Membrane</keyword>
<dbReference type="Proteomes" id="UP000198867">
    <property type="component" value="Unassembled WGS sequence"/>
</dbReference>
<feature type="transmembrane region" description="Helical" evidence="7">
    <location>
        <begin position="391"/>
        <end position="413"/>
    </location>
</feature>
<feature type="transmembrane region" description="Helical" evidence="7">
    <location>
        <begin position="242"/>
        <end position="262"/>
    </location>
</feature>
<dbReference type="InterPro" id="IPR050539">
    <property type="entry name" value="ThrE_Dicarb/AminoAcid_Exp"/>
</dbReference>
<organism evidence="10 11">
    <name type="scientific">Mycetocola miduiensis</name>
    <dbReference type="NCBI Taxonomy" id="995034"/>
    <lineage>
        <taxon>Bacteria</taxon>
        <taxon>Bacillati</taxon>
        <taxon>Actinomycetota</taxon>
        <taxon>Actinomycetes</taxon>
        <taxon>Micrococcales</taxon>
        <taxon>Microbacteriaceae</taxon>
        <taxon>Mycetocola</taxon>
    </lineage>
</organism>
<dbReference type="EMBL" id="FOVM01000011">
    <property type="protein sequence ID" value="SFO02822.1"/>
    <property type="molecule type" value="Genomic_DNA"/>
</dbReference>
<feature type="transmembrane region" description="Helical" evidence="7">
    <location>
        <begin position="282"/>
        <end position="300"/>
    </location>
</feature>
<accession>A0A1I5DU83</accession>
<keyword evidence="2" id="KW-1003">Cell membrane</keyword>
<feature type="transmembrane region" description="Helical" evidence="7">
    <location>
        <begin position="307"/>
        <end position="327"/>
    </location>
</feature>
<protein>
    <submittedName>
        <fullName evidence="10">Uncharacterized membrane protein YjjP, DUF1212 family</fullName>
    </submittedName>
</protein>
<evidence type="ECO:0000256" key="1">
    <source>
        <dbReference type="ARBA" id="ARBA00004651"/>
    </source>
</evidence>